<dbReference type="GO" id="GO:0016757">
    <property type="term" value="F:glycosyltransferase activity"/>
    <property type="evidence" value="ECO:0007669"/>
    <property type="project" value="UniProtKB-KW"/>
</dbReference>
<evidence type="ECO:0000256" key="4">
    <source>
        <dbReference type="ARBA" id="ARBA00022692"/>
    </source>
</evidence>
<dbReference type="InterPro" id="IPR029044">
    <property type="entry name" value="Nucleotide-diphossugar_trans"/>
</dbReference>
<sequence length="445" mass="52137">MRPSLRIQSTFYLYLLLVLGLLEIFPLWLVLQGILIFLFFMVFSGAIFYSLLMLATRRDYPFEVPNDPPTPLDPLVYVLIPAHNEESVIRATVTSVLNQDYKNMRVFLINDNSTDGTLEIFREFERKDNRVVGINVPPERGRKKPKALNYALEIISIAFPKPEFVFILDADYIIPRDAIRKLVRIMERAPNYVIGIQGNVRPRNWKRNFITKFVTLERLVGFNVAIEGDMKLNENGKNGGTVVLLRYDHLSSLGFFNEDVVTEDTELWARAFISGYRFWYYHGVVGWEEAVEDVKHYIKQRSRWAQGHFQVMVDYYWPVIRGASSISEAFIEHFYLLSYLVPVFWFSSIVLNSYLMLIEQPPSSIIPPKVSLILALLSFLLFWFSIAYSNWVEKKRMRYHVNWTFVLAYPLYFLIFVGFSVVYTTRGLARLIIGKLQWEKTKRFT</sequence>
<dbReference type="PANTHER" id="PTHR43867">
    <property type="entry name" value="CELLULOSE SYNTHASE CATALYTIC SUBUNIT A [UDP-FORMING]"/>
    <property type="match status" value="1"/>
</dbReference>
<evidence type="ECO:0000313" key="9">
    <source>
        <dbReference type="EMBL" id="ASJ16025.1"/>
    </source>
</evidence>
<keyword evidence="6 7" id="KW-0472">Membrane</keyword>
<gene>
    <name evidence="9" type="ORF">A3L04_02490</name>
</gene>
<feature type="domain" description="Glycosyltransferase 2-like" evidence="8">
    <location>
        <begin position="165"/>
        <end position="384"/>
    </location>
</feature>
<keyword evidence="5 7" id="KW-1133">Transmembrane helix</keyword>
<dbReference type="InterPro" id="IPR001173">
    <property type="entry name" value="Glyco_trans_2-like"/>
</dbReference>
<feature type="transmembrane region" description="Helical" evidence="7">
    <location>
        <begin position="35"/>
        <end position="55"/>
    </location>
</feature>
<dbReference type="OrthoDB" id="43988at2157"/>
<evidence type="ECO:0000256" key="3">
    <source>
        <dbReference type="ARBA" id="ARBA00022679"/>
    </source>
</evidence>
<proteinExistence type="predicted"/>
<evidence type="ECO:0000256" key="7">
    <source>
        <dbReference type="SAM" id="Phobius"/>
    </source>
</evidence>
<dbReference type="GeneID" id="33321406"/>
<evidence type="ECO:0000256" key="5">
    <source>
        <dbReference type="ARBA" id="ARBA00022989"/>
    </source>
</evidence>
<dbReference type="RefSeq" id="WP_068576421.1">
    <property type="nucleotide sequence ID" value="NZ_CP015193.1"/>
</dbReference>
<evidence type="ECO:0000313" key="10">
    <source>
        <dbReference type="Proteomes" id="UP000250189"/>
    </source>
</evidence>
<feature type="transmembrane region" description="Helical" evidence="7">
    <location>
        <begin position="334"/>
        <end position="358"/>
    </location>
</feature>
<evidence type="ECO:0000256" key="2">
    <source>
        <dbReference type="ARBA" id="ARBA00022676"/>
    </source>
</evidence>
<organism evidence="9 10">
    <name type="scientific">Thermococcus chitonophagus</name>
    <dbReference type="NCBI Taxonomy" id="54262"/>
    <lineage>
        <taxon>Archaea</taxon>
        <taxon>Methanobacteriati</taxon>
        <taxon>Methanobacteriota</taxon>
        <taxon>Thermococci</taxon>
        <taxon>Thermococcales</taxon>
        <taxon>Thermococcaceae</taxon>
        <taxon>Thermococcus</taxon>
    </lineage>
</organism>
<feature type="transmembrane region" description="Helical" evidence="7">
    <location>
        <begin position="12"/>
        <end position="29"/>
    </location>
</feature>
<dbReference type="EMBL" id="CP015193">
    <property type="protein sequence ID" value="ASJ16025.1"/>
    <property type="molecule type" value="Genomic_DNA"/>
</dbReference>
<keyword evidence="3 9" id="KW-0808">Transferase</keyword>
<keyword evidence="10" id="KW-1185">Reference proteome</keyword>
<dbReference type="CDD" id="cd06423">
    <property type="entry name" value="CESA_like"/>
    <property type="match status" value="1"/>
</dbReference>
<dbReference type="AlphaFoldDB" id="A0A2Z2N1S0"/>
<evidence type="ECO:0000256" key="6">
    <source>
        <dbReference type="ARBA" id="ARBA00023136"/>
    </source>
</evidence>
<reference evidence="9 10" key="1">
    <citation type="submission" date="2016-04" db="EMBL/GenBank/DDBJ databases">
        <title>Complete genome sequence of Thermococcus chitonophagus type strain GC74.</title>
        <authorList>
            <person name="Oger P.M."/>
        </authorList>
    </citation>
    <scope>NUCLEOTIDE SEQUENCE [LARGE SCALE GENOMIC DNA]</scope>
    <source>
        <strain evidence="9 10">GC74</strain>
    </source>
</reference>
<name>A0A2Z2N1S0_9EURY</name>
<protein>
    <submittedName>
        <fullName evidence="9">Glycosyltransferase</fullName>
    </submittedName>
</protein>
<keyword evidence="2" id="KW-0328">Glycosyltransferase</keyword>
<feature type="transmembrane region" description="Helical" evidence="7">
    <location>
        <begin position="403"/>
        <end position="423"/>
    </location>
</feature>
<comment type="subcellular location">
    <subcellularLocation>
        <location evidence="1">Membrane</location>
        <topology evidence="1">Multi-pass membrane protein</topology>
    </subcellularLocation>
</comment>
<dbReference type="Pfam" id="PF13632">
    <property type="entry name" value="Glyco_trans_2_3"/>
    <property type="match status" value="1"/>
</dbReference>
<dbReference type="Gene3D" id="3.90.550.10">
    <property type="entry name" value="Spore Coat Polysaccharide Biosynthesis Protein SpsA, Chain A"/>
    <property type="match status" value="1"/>
</dbReference>
<dbReference type="SUPFAM" id="SSF53448">
    <property type="entry name" value="Nucleotide-diphospho-sugar transferases"/>
    <property type="match status" value="1"/>
</dbReference>
<dbReference type="GO" id="GO:0016020">
    <property type="term" value="C:membrane"/>
    <property type="evidence" value="ECO:0007669"/>
    <property type="project" value="UniProtKB-SubCell"/>
</dbReference>
<accession>A0A2Z2N1S0</accession>
<keyword evidence="4 7" id="KW-0812">Transmembrane</keyword>
<evidence type="ECO:0000256" key="1">
    <source>
        <dbReference type="ARBA" id="ARBA00004141"/>
    </source>
</evidence>
<dbReference type="PANTHER" id="PTHR43867:SF2">
    <property type="entry name" value="CELLULOSE SYNTHASE CATALYTIC SUBUNIT A [UDP-FORMING]"/>
    <property type="match status" value="1"/>
</dbReference>
<evidence type="ECO:0000259" key="8">
    <source>
        <dbReference type="Pfam" id="PF13632"/>
    </source>
</evidence>
<dbReference type="InterPro" id="IPR050321">
    <property type="entry name" value="Glycosyltr_2/OpgH_subfam"/>
</dbReference>
<dbReference type="Proteomes" id="UP000250189">
    <property type="component" value="Chromosome"/>
</dbReference>
<feature type="transmembrane region" description="Helical" evidence="7">
    <location>
        <begin position="370"/>
        <end position="391"/>
    </location>
</feature>